<dbReference type="EMBL" id="PZCM01000008">
    <property type="protein sequence ID" value="PTG26952.1"/>
    <property type="molecule type" value="Genomic_DNA"/>
</dbReference>
<feature type="transmembrane region" description="Helical" evidence="1">
    <location>
        <begin position="62"/>
        <end position="85"/>
    </location>
</feature>
<keyword evidence="1" id="KW-0472">Membrane</keyword>
<organism evidence="2 5">
    <name type="scientific">Staphylococcus chromogenes</name>
    <name type="common">Staphylococcus hyicus subsp. chromogenes</name>
    <dbReference type="NCBI Taxonomy" id="46126"/>
    <lineage>
        <taxon>Bacteria</taxon>
        <taxon>Bacillati</taxon>
        <taxon>Bacillota</taxon>
        <taxon>Bacilli</taxon>
        <taxon>Bacillales</taxon>
        <taxon>Staphylococcaceae</taxon>
        <taxon>Staphylococcus</taxon>
    </lineage>
</organism>
<feature type="transmembrane region" description="Helical" evidence="1">
    <location>
        <begin position="168"/>
        <end position="199"/>
    </location>
</feature>
<dbReference type="RefSeq" id="WP_037576517.1">
    <property type="nucleotide sequence ID" value="NZ_BMDK01000004.1"/>
</dbReference>
<evidence type="ECO:0000313" key="3">
    <source>
        <dbReference type="EMBL" id="PTG67698.1"/>
    </source>
</evidence>
<evidence type="ECO:0000313" key="4">
    <source>
        <dbReference type="Proteomes" id="UP000242008"/>
    </source>
</evidence>
<sequence>MFKFTKLFWHNSKSQRKTLLLANFVNFLLMAVILMLIFIPFQQLIQMASISMMMGQGSIQNIILTMIGFIVLTLIIFVFLIYPLFTGSIRTFYHAIHDHTSVKFTDIFKSFTGGRWLKAVKLGLFVTLCLVLMSAINTLVSMGLKSLLSTLILSLRDLSLSNGTLQTIILIGFVIISIISSIIIWFVCIFVTNMTVAYVEEPKRPLKELIKLGWSGIRNKQKTFLPFFIGLLILNFILILFALPILQLLSNLVSQLSLETLNIIKLITVIVYFLLRFFVYFFIIGTIVQYFVRRGQKQEKQVK</sequence>
<dbReference type="Proteomes" id="UP000242008">
    <property type="component" value="Unassembled WGS sequence"/>
</dbReference>
<feature type="transmembrane region" description="Helical" evidence="1">
    <location>
        <begin position="266"/>
        <end position="292"/>
    </location>
</feature>
<proteinExistence type="predicted"/>
<reference evidence="2" key="2">
    <citation type="submission" date="2018-03" db="EMBL/GenBank/DDBJ databases">
        <authorList>
            <person name="Naushad S."/>
        </authorList>
    </citation>
    <scope>NUCLEOTIDE SEQUENCE</scope>
    <source>
        <strain evidence="2">SNUC 105</strain>
        <strain evidence="3">SNUC 1363</strain>
    </source>
</reference>
<gene>
    <name evidence="2" type="ORF">BU638_07820</name>
    <name evidence="3" type="ORF">BU676_11540</name>
</gene>
<evidence type="ECO:0000256" key="1">
    <source>
        <dbReference type="SAM" id="Phobius"/>
    </source>
</evidence>
<dbReference type="Proteomes" id="UP000242144">
    <property type="component" value="Unassembled WGS sequence"/>
</dbReference>
<evidence type="ECO:0008006" key="6">
    <source>
        <dbReference type="Google" id="ProtNLM"/>
    </source>
</evidence>
<evidence type="ECO:0000313" key="2">
    <source>
        <dbReference type="EMBL" id="PTG26952.1"/>
    </source>
</evidence>
<keyword evidence="1" id="KW-0812">Transmembrane</keyword>
<reference evidence="4 5" key="1">
    <citation type="journal article" date="2016" name="Front. Microbiol.">
        <title>Comprehensive Phylogenetic Analysis of Bovine Non-aureus Staphylococci Species Based on Whole-Genome Sequencing.</title>
        <authorList>
            <person name="Naushad S."/>
            <person name="Barkema H.W."/>
            <person name="Luby C."/>
            <person name="Condas L.A."/>
            <person name="Nobrega D.B."/>
            <person name="Carson D.A."/>
            <person name="De Buck J."/>
        </authorList>
    </citation>
    <scope>NUCLEOTIDE SEQUENCE [LARGE SCALE GENOMIC DNA]</scope>
    <source>
        <strain evidence="2 5">SNUC 105</strain>
        <strain evidence="3 4">SNUC 1363</strain>
    </source>
</reference>
<feature type="transmembrane region" description="Helical" evidence="1">
    <location>
        <begin position="224"/>
        <end position="246"/>
    </location>
</feature>
<name>A0AAX0ZF31_STACR</name>
<keyword evidence="4" id="KW-1185">Reference proteome</keyword>
<feature type="transmembrane region" description="Helical" evidence="1">
    <location>
        <begin position="20"/>
        <end position="42"/>
    </location>
</feature>
<feature type="transmembrane region" description="Helical" evidence="1">
    <location>
        <begin position="122"/>
        <end position="148"/>
    </location>
</feature>
<dbReference type="GeneID" id="93655066"/>
<protein>
    <recommendedName>
        <fullName evidence="6">Lytic transglycosylase</fullName>
    </recommendedName>
</protein>
<dbReference type="AlphaFoldDB" id="A0AAX0ZF31"/>
<evidence type="ECO:0000313" key="5">
    <source>
        <dbReference type="Proteomes" id="UP000242144"/>
    </source>
</evidence>
<keyword evidence="1" id="KW-1133">Transmembrane helix</keyword>
<comment type="caution">
    <text evidence="2">The sequence shown here is derived from an EMBL/GenBank/DDBJ whole genome shotgun (WGS) entry which is preliminary data.</text>
</comment>
<dbReference type="EMBL" id="PZAO01000042">
    <property type="protein sequence ID" value="PTG67698.1"/>
    <property type="molecule type" value="Genomic_DNA"/>
</dbReference>
<accession>A0AAX0ZF31</accession>